<sequence>RICISSLKDPRLNTLKEIKQWFIQGDKQKKDSSQCAIIQPRRLSQDMLEGLSIREMAGDSSTHTAQSYEYIINKLTITMQIISEIQSLNYGLADGLGCVLADLKQRDYRTTVKPNKQNLEAYNRHKIQIEMLSTFSYQIFQELLNDDLIIPRKIIDLEPAEASKFQYIIGWTIYKLTKSDRLTLAYEEFAKIKSCLNVLSSEQLFEKHIEYGPDILIYINNNLVSNQPLKKQFNDLLQIAYKFYRNAEYKNKKLFPEFIHNSIQLSQEAKDYLLVRLIKIYMQSRQWSWRRFKEYIPEKGSSCLRENVKTMGKEMLLENLELALGQLKIWARDNGAKSVFEKAFTLSDLTILVQAFQNKPLKIKEKKKSVPIDLLFNHLNNGSEFNEETKKK</sequence>
<accession>A0ACA9R734</accession>
<evidence type="ECO:0000313" key="2">
    <source>
        <dbReference type="Proteomes" id="UP000789920"/>
    </source>
</evidence>
<evidence type="ECO:0000313" key="1">
    <source>
        <dbReference type="EMBL" id="CAG8780053.1"/>
    </source>
</evidence>
<feature type="non-terminal residue" evidence="1">
    <location>
        <position position="1"/>
    </location>
</feature>
<keyword evidence="2" id="KW-1185">Reference proteome</keyword>
<feature type="non-terminal residue" evidence="1">
    <location>
        <position position="392"/>
    </location>
</feature>
<dbReference type="EMBL" id="CAJVQC010044687">
    <property type="protein sequence ID" value="CAG8780053.1"/>
    <property type="molecule type" value="Genomic_DNA"/>
</dbReference>
<name>A0ACA9R734_9GLOM</name>
<comment type="caution">
    <text evidence="1">The sequence shown here is derived from an EMBL/GenBank/DDBJ whole genome shotgun (WGS) entry which is preliminary data.</text>
</comment>
<proteinExistence type="predicted"/>
<organism evidence="1 2">
    <name type="scientific">Racocetra persica</name>
    <dbReference type="NCBI Taxonomy" id="160502"/>
    <lineage>
        <taxon>Eukaryota</taxon>
        <taxon>Fungi</taxon>
        <taxon>Fungi incertae sedis</taxon>
        <taxon>Mucoromycota</taxon>
        <taxon>Glomeromycotina</taxon>
        <taxon>Glomeromycetes</taxon>
        <taxon>Diversisporales</taxon>
        <taxon>Gigasporaceae</taxon>
        <taxon>Racocetra</taxon>
    </lineage>
</organism>
<reference evidence="1" key="1">
    <citation type="submission" date="2021-06" db="EMBL/GenBank/DDBJ databases">
        <authorList>
            <person name="Kallberg Y."/>
            <person name="Tangrot J."/>
            <person name="Rosling A."/>
        </authorList>
    </citation>
    <scope>NUCLEOTIDE SEQUENCE</scope>
    <source>
        <strain evidence="1">MA461A</strain>
    </source>
</reference>
<gene>
    <name evidence="1" type="ORF">RPERSI_LOCUS17445</name>
</gene>
<protein>
    <submittedName>
        <fullName evidence="1">21125_t:CDS:1</fullName>
    </submittedName>
</protein>
<dbReference type="Proteomes" id="UP000789920">
    <property type="component" value="Unassembled WGS sequence"/>
</dbReference>